<dbReference type="PRINTS" id="PR00813">
    <property type="entry name" value="BCTERIALGSPG"/>
</dbReference>
<dbReference type="Proteomes" id="UP001243623">
    <property type="component" value="Chromosome"/>
</dbReference>
<evidence type="ECO:0000256" key="3">
    <source>
        <dbReference type="ARBA" id="ARBA00022692"/>
    </source>
</evidence>
<dbReference type="EMBL" id="CP120678">
    <property type="protein sequence ID" value="WIW70843.1"/>
    <property type="molecule type" value="Genomic_DNA"/>
</dbReference>
<evidence type="ECO:0000313" key="7">
    <source>
        <dbReference type="EMBL" id="WIW70843.1"/>
    </source>
</evidence>
<dbReference type="Pfam" id="PF07963">
    <property type="entry name" value="N_methyl"/>
    <property type="match status" value="1"/>
</dbReference>
<dbReference type="AlphaFoldDB" id="A0A9Y2AJJ7"/>
<dbReference type="SUPFAM" id="SSF54523">
    <property type="entry name" value="Pili subunits"/>
    <property type="match status" value="1"/>
</dbReference>
<dbReference type="InterPro" id="IPR000983">
    <property type="entry name" value="Bac_GSPG_pilin"/>
</dbReference>
<keyword evidence="3 6" id="KW-0812">Transmembrane</keyword>
<comment type="subcellular location">
    <subcellularLocation>
        <location evidence="1">Membrane</location>
        <topology evidence="1">Single-pass membrane protein</topology>
    </subcellularLocation>
</comment>
<dbReference type="GO" id="GO:0015628">
    <property type="term" value="P:protein secretion by the type II secretion system"/>
    <property type="evidence" value="ECO:0007669"/>
    <property type="project" value="InterPro"/>
</dbReference>
<evidence type="ECO:0000256" key="6">
    <source>
        <dbReference type="SAM" id="Phobius"/>
    </source>
</evidence>
<keyword evidence="8" id="KW-1185">Reference proteome</keyword>
<evidence type="ECO:0000256" key="4">
    <source>
        <dbReference type="ARBA" id="ARBA00022989"/>
    </source>
</evidence>
<accession>A0A9Y2AJJ7</accession>
<keyword evidence="2" id="KW-0488">Methylation</keyword>
<dbReference type="RefSeq" id="WP_147667380.1">
    <property type="nucleotide sequence ID" value="NZ_CP120678.1"/>
</dbReference>
<name>A0A9Y2AJJ7_9FIRM</name>
<dbReference type="KEGG" id="sgbi:P3F81_00530"/>
<evidence type="ECO:0000256" key="2">
    <source>
        <dbReference type="ARBA" id="ARBA00022481"/>
    </source>
</evidence>
<keyword evidence="5 6" id="KW-0472">Membrane</keyword>
<dbReference type="Gene3D" id="3.30.700.10">
    <property type="entry name" value="Glycoprotein, Type 4 Pilin"/>
    <property type="match status" value="1"/>
</dbReference>
<dbReference type="NCBIfam" id="TIGR02532">
    <property type="entry name" value="IV_pilin_GFxxxE"/>
    <property type="match status" value="1"/>
</dbReference>
<proteinExistence type="predicted"/>
<evidence type="ECO:0000256" key="5">
    <source>
        <dbReference type="ARBA" id="ARBA00023136"/>
    </source>
</evidence>
<protein>
    <submittedName>
        <fullName evidence="7">Prepilin-type N-terminal cleavage/methylation domain-containing protein</fullName>
    </submittedName>
</protein>
<dbReference type="InterPro" id="IPR012902">
    <property type="entry name" value="N_methyl_site"/>
</dbReference>
<dbReference type="PANTHER" id="PTHR30093">
    <property type="entry name" value="GENERAL SECRETION PATHWAY PROTEIN G"/>
    <property type="match status" value="1"/>
</dbReference>
<dbReference type="GO" id="GO:0015627">
    <property type="term" value="C:type II protein secretion system complex"/>
    <property type="evidence" value="ECO:0007669"/>
    <property type="project" value="InterPro"/>
</dbReference>
<dbReference type="GO" id="GO:0016020">
    <property type="term" value="C:membrane"/>
    <property type="evidence" value="ECO:0007669"/>
    <property type="project" value="UniProtKB-SubCell"/>
</dbReference>
<evidence type="ECO:0000256" key="1">
    <source>
        <dbReference type="ARBA" id="ARBA00004167"/>
    </source>
</evidence>
<dbReference type="PANTHER" id="PTHR30093:SF44">
    <property type="entry name" value="TYPE II SECRETION SYSTEM CORE PROTEIN G"/>
    <property type="match status" value="1"/>
</dbReference>
<evidence type="ECO:0000313" key="8">
    <source>
        <dbReference type="Proteomes" id="UP001243623"/>
    </source>
</evidence>
<feature type="transmembrane region" description="Helical" evidence="6">
    <location>
        <begin position="12"/>
        <end position="31"/>
    </location>
</feature>
<sequence>MKYFKDNYGFTLIEIMIVIAIVSILSGIVIIKTNEQVEYARGAKIVADMKIIENAVALYYLDNGNIPKTIVGMTTDGFSPNLDKNDLVPNYIVQWSEAPIGNLRFKCPDGKVRVYNVEKLNNSGKRNYYAWNSQKAPMDQQVTFLQNTAQQYLTGEGKQKPDETYDIK</sequence>
<gene>
    <name evidence="7" type="ORF">P3F81_00530</name>
</gene>
<keyword evidence="4 6" id="KW-1133">Transmembrane helix</keyword>
<organism evidence="7 8">
    <name type="scientific">Selenobaculum gibii</name>
    <dbReference type="NCBI Taxonomy" id="3054208"/>
    <lineage>
        <taxon>Bacteria</taxon>
        <taxon>Bacillati</taxon>
        <taxon>Bacillota</taxon>
        <taxon>Negativicutes</taxon>
        <taxon>Selenomonadales</taxon>
        <taxon>Selenomonadaceae</taxon>
        <taxon>Selenobaculum</taxon>
    </lineage>
</organism>
<reference evidence="7" key="1">
    <citation type="submission" date="2023-03" db="EMBL/GenBank/DDBJ databases">
        <title>Selenobaculum gbiensis gen. nov. sp. nov., a new bacterium isolated from the gut microbiota of IBD patient.</title>
        <authorList>
            <person name="Yeo S."/>
            <person name="Park H."/>
            <person name="Huh C.S."/>
        </authorList>
    </citation>
    <scope>NUCLEOTIDE SEQUENCE</scope>
    <source>
        <strain evidence="7">ICN-92133</strain>
    </source>
</reference>
<dbReference type="InterPro" id="IPR045584">
    <property type="entry name" value="Pilin-like"/>
</dbReference>